<name>A0A238KHC8_9RHOB</name>
<dbReference type="Proteomes" id="UP000207598">
    <property type="component" value="Unassembled WGS sequence"/>
</dbReference>
<evidence type="ECO:0000313" key="3">
    <source>
        <dbReference type="Proteomes" id="UP000207598"/>
    </source>
</evidence>
<evidence type="ECO:0000256" key="1">
    <source>
        <dbReference type="SAM" id="SignalP"/>
    </source>
</evidence>
<dbReference type="RefSeq" id="WP_094021373.1">
    <property type="nucleotide sequence ID" value="NZ_FXYF01000006.1"/>
</dbReference>
<keyword evidence="3" id="KW-1185">Reference proteome</keyword>
<protein>
    <submittedName>
        <fullName evidence="2">Uncharacterized protein</fullName>
    </submittedName>
</protein>
<dbReference type="EMBL" id="FXYF01000006">
    <property type="protein sequence ID" value="SMX42201.1"/>
    <property type="molecule type" value="Genomic_DNA"/>
</dbReference>
<feature type="signal peptide" evidence="1">
    <location>
        <begin position="1"/>
        <end position="21"/>
    </location>
</feature>
<keyword evidence="1" id="KW-0732">Signal</keyword>
<accession>A0A238KHC8</accession>
<reference evidence="2 3" key="1">
    <citation type="submission" date="2017-05" db="EMBL/GenBank/DDBJ databases">
        <authorList>
            <person name="Song R."/>
            <person name="Chenine A.L."/>
            <person name="Ruprecht R.M."/>
        </authorList>
    </citation>
    <scope>NUCLEOTIDE SEQUENCE [LARGE SCALE GENOMIC DNA]</scope>
    <source>
        <strain evidence="2 3">CECT 8898</strain>
    </source>
</reference>
<sequence>MIRAFAAALSACLVLPLPGLAWETPAPGTALRGDLMDALRPHAEWILGAPVVFVVDDLRVSGNVAFANLHPVRPGGREITRDEIPQRDGMDNPFDWDGVQMQALFQRTGGGWTAVHHVMGATDVWWANPEFCPVWGAVIPEVC</sequence>
<organism evidence="2 3">
    <name type="scientific">Maliponia aquimaris</name>
    <dbReference type="NCBI Taxonomy" id="1673631"/>
    <lineage>
        <taxon>Bacteria</taxon>
        <taxon>Pseudomonadati</taxon>
        <taxon>Pseudomonadota</taxon>
        <taxon>Alphaproteobacteria</taxon>
        <taxon>Rhodobacterales</taxon>
        <taxon>Paracoccaceae</taxon>
        <taxon>Maliponia</taxon>
    </lineage>
</organism>
<gene>
    <name evidence="2" type="ORF">MAA8898_02545</name>
</gene>
<dbReference type="OrthoDB" id="5540942at2"/>
<evidence type="ECO:0000313" key="2">
    <source>
        <dbReference type="EMBL" id="SMX42201.1"/>
    </source>
</evidence>
<feature type="chain" id="PRO_5013348473" evidence="1">
    <location>
        <begin position="22"/>
        <end position="143"/>
    </location>
</feature>
<proteinExistence type="predicted"/>
<dbReference type="AlphaFoldDB" id="A0A238KHC8"/>